<dbReference type="GO" id="GO:0005524">
    <property type="term" value="F:ATP binding"/>
    <property type="evidence" value="ECO:0007669"/>
    <property type="project" value="UniProtKB-KW"/>
</dbReference>
<evidence type="ECO:0000256" key="7">
    <source>
        <dbReference type="ARBA" id="ARBA00032554"/>
    </source>
</evidence>
<evidence type="ECO:0000259" key="9">
    <source>
        <dbReference type="Pfam" id="PF08544"/>
    </source>
</evidence>
<organism evidence="10">
    <name type="scientific">anaerobic digester metagenome</name>
    <dbReference type="NCBI Taxonomy" id="1263854"/>
    <lineage>
        <taxon>unclassified sequences</taxon>
        <taxon>metagenomes</taxon>
        <taxon>ecological metagenomes</taxon>
    </lineage>
</organism>
<evidence type="ECO:0000256" key="3">
    <source>
        <dbReference type="ARBA" id="ARBA00022679"/>
    </source>
</evidence>
<reference evidence="10" key="1">
    <citation type="submission" date="2019-03" db="EMBL/GenBank/DDBJ databases">
        <authorList>
            <person name="Hao L."/>
        </authorList>
    </citation>
    <scope>NUCLEOTIDE SEQUENCE</scope>
</reference>
<dbReference type="PANTHER" id="PTHR43527:SF2">
    <property type="entry name" value="4-DIPHOSPHOCYTIDYL-2-C-METHYL-D-ERYTHRITOL KINASE, CHLOROPLASTIC"/>
    <property type="match status" value="1"/>
</dbReference>
<dbReference type="InterPro" id="IPR014721">
    <property type="entry name" value="Ribsml_uS5_D2-typ_fold_subgr"/>
</dbReference>
<dbReference type="EC" id="2.7.1.148" evidence="2"/>
<dbReference type="SUPFAM" id="SSF54211">
    <property type="entry name" value="Ribosomal protein S5 domain 2-like"/>
    <property type="match status" value="1"/>
</dbReference>
<comment type="similarity">
    <text evidence="1">Belongs to the GHMP kinase family. IspE subfamily.</text>
</comment>
<evidence type="ECO:0000256" key="1">
    <source>
        <dbReference type="ARBA" id="ARBA00009684"/>
    </source>
</evidence>
<keyword evidence="6" id="KW-0067">ATP-binding</keyword>
<dbReference type="InterPro" id="IPR020568">
    <property type="entry name" value="Ribosomal_Su5_D2-typ_SF"/>
</dbReference>
<dbReference type="Pfam" id="PF00288">
    <property type="entry name" value="GHMP_kinases_N"/>
    <property type="match status" value="1"/>
</dbReference>
<evidence type="ECO:0000256" key="2">
    <source>
        <dbReference type="ARBA" id="ARBA00012052"/>
    </source>
</evidence>
<dbReference type="Gene3D" id="3.30.230.10">
    <property type="match status" value="1"/>
</dbReference>
<evidence type="ECO:0000256" key="6">
    <source>
        <dbReference type="ARBA" id="ARBA00022840"/>
    </source>
</evidence>
<keyword evidence="3 10" id="KW-0808">Transferase</keyword>
<keyword evidence="4" id="KW-0547">Nucleotide-binding</keyword>
<accession>A0A485LYM1</accession>
<dbReference type="NCBIfam" id="TIGR00154">
    <property type="entry name" value="ispE"/>
    <property type="match status" value="1"/>
</dbReference>
<dbReference type="EMBL" id="CAADRN010000089">
    <property type="protein sequence ID" value="VFU12569.1"/>
    <property type="molecule type" value="Genomic_DNA"/>
</dbReference>
<dbReference type="PIRSF" id="PIRSF010376">
    <property type="entry name" value="IspE"/>
    <property type="match status" value="1"/>
</dbReference>
<evidence type="ECO:0000313" key="10">
    <source>
        <dbReference type="EMBL" id="VFU12569.1"/>
    </source>
</evidence>
<proteinExistence type="inferred from homology"/>
<dbReference type="HAMAP" id="MF_00061">
    <property type="entry name" value="IspE"/>
    <property type="match status" value="1"/>
</dbReference>
<sequence length="286" mass="30721">MAMIVEARAKINLTLDVFEKRPDGYHEVEMVMQSIELHDCLEFTPVPEGITILVENGDVPAGEDNLVYRAAKCISTYGGIRTGVEIRLKKAIPVAAGLGGGSADAAATLTGLNKIWGLGLTLRELMTLGEQLGSDVPFCLMEGTALARGRGEKLESLPPCTSLGLVLVKPPFGVSTASVYRAYSPGKLEKRPHCRNMVEAIESRDPGAIARRLYNALETVTFAMHPEVAAIKEKLLEAGALGALMSGSGPTVFGLTRNLQDARTVAGRYRKLGREQVLITQTWNSA</sequence>
<dbReference type="AlphaFoldDB" id="A0A485LYM1"/>
<dbReference type="InterPro" id="IPR036554">
    <property type="entry name" value="GHMP_kinase_C_sf"/>
</dbReference>
<evidence type="ECO:0000256" key="5">
    <source>
        <dbReference type="ARBA" id="ARBA00022777"/>
    </source>
</evidence>
<dbReference type="PANTHER" id="PTHR43527">
    <property type="entry name" value="4-DIPHOSPHOCYTIDYL-2-C-METHYL-D-ERYTHRITOL KINASE, CHLOROPLASTIC"/>
    <property type="match status" value="1"/>
</dbReference>
<feature type="domain" description="GHMP kinase C-terminal" evidence="9">
    <location>
        <begin position="197"/>
        <end position="273"/>
    </location>
</feature>
<feature type="domain" description="GHMP kinase N-terminal" evidence="8">
    <location>
        <begin position="65"/>
        <end position="143"/>
    </location>
</feature>
<gene>
    <name evidence="10" type="primary">ispE</name>
    <name evidence="10" type="ORF">SCFA_1790003</name>
</gene>
<dbReference type="InterPro" id="IPR006204">
    <property type="entry name" value="GHMP_kinase_N_dom"/>
</dbReference>
<name>A0A485LYM1_9ZZZZ</name>
<dbReference type="SUPFAM" id="SSF55060">
    <property type="entry name" value="GHMP Kinase, C-terminal domain"/>
    <property type="match status" value="1"/>
</dbReference>
<dbReference type="NCBIfam" id="NF011202">
    <property type="entry name" value="PRK14608.1"/>
    <property type="match status" value="1"/>
</dbReference>
<evidence type="ECO:0000259" key="8">
    <source>
        <dbReference type="Pfam" id="PF00288"/>
    </source>
</evidence>
<dbReference type="Gene3D" id="3.30.70.890">
    <property type="entry name" value="GHMP kinase, C-terminal domain"/>
    <property type="match status" value="1"/>
</dbReference>
<dbReference type="Pfam" id="PF08544">
    <property type="entry name" value="GHMP_kinases_C"/>
    <property type="match status" value="1"/>
</dbReference>
<dbReference type="InterPro" id="IPR004424">
    <property type="entry name" value="IspE"/>
</dbReference>
<dbReference type="GO" id="GO:0050515">
    <property type="term" value="F:4-(cytidine 5'-diphospho)-2-C-methyl-D-erythritol kinase activity"/>
    <property type="evidence" value="ECO:0007669"/>
    <property type="project" value="UniProtKB-EC"/>
</dbReference>
<evidence type="ECO:0000256" key="4">
    <source>
        <dbReference type="ARBA" id="ARBA00022741"/>
    </source>
</evidence>
<keyword evidence="5 10" id="KW-0418">Kinase</keyword>
<protein>
    <recommendedName>
        <fullName evidence="2">4-(cytidine 5'-diphospho)-2-C-methyl-D-erythritol kinase</fullName>
        <ecNumber evidence="2">2.7.1.148</ecNumber>
    </recommendedName>
    <alternativeName>
        <fullName evidence="7">4-(cytidine-5'-diphospho)-2-C-methyl-D-erythritol kinase</fullName>
    </alternativeName>
</protein>
<dbReference type="GO" id="GO:0016114">
    <property type="term" value="P:terpenoid biosynthetic process"/>
    <property type="evidence" value="ECO:0007669"/>
    <property type="project" value="InterPro"/>
</dbReference>
<dbReference type="InterPro" id="IPR013750">
    <property type="entry name" value="GHMP_kinase_C_dom"/>
</dbReference>